<dbReference type="InterPro" id="IPR000863">
    <property type="entry name" value="Sulfotransferase_dom"/>
</dbReference>
<evidence type="ECO:0000313" key="2">
    <source>
        <dbReference type="EMBL" id="RSK40518.1"/>
    </source>
</evidence>
<dbReference type="Proteomes" id="UP000270620">
    <property type="component" value="Unassembled WGS sequence"/>
</dbReference>
<keyword evidence="3" id="KW-1185">Reference proteome</keyword>
<dbReference type="GO" id="GO:0006790">
    <property type="term" value="P:sulfur compound metabolic process"/>
    <property type="evidence" value="ECO:0007669"/>
    <property type="project" value="TreeGrafter"/>
</dbReference>
<dbReference type="PANTHER" id="PTHR10704:SF44">
    <property type="entry name" value="LD35051P-RELATED"/>
    <property type="match status" value="1"/>
</dbReference>
<proteinExistence type="predicted"/>
<evidence type="ECO:0000313" key="3">
    <source>
        <dbReference type="Proteomes" id="UP000270620"/>
    </source>
</evidence>
<dbReference type="GO" id="GO:0006044">
    <property type="term" value="P:N-acetylglucosamine metabolic process"/>
    <property type="evidence" value="ECO:0007669"/>
    <property type="project" value="TreeGrafter"/>
</dbReference>
<dbReference type="RefSeq" id="WP_125467433.1">
    <property type="nucleotide sequence ID" value="NZ_RWBG01000002.1"/>
</dbReference>
<dbReference type="Gene3D" id="3.40.50.300">
    <property type="entry name" value="P-loop containing nucleotide triphosphate hydrolases"/>
    <property type="match status" value="1"/>
</dbReference>
<dbReference type="AlphaFoldDB" id="A0A428K283"/>
<protein>
    <recommendedName>
        <fullName evidence="1">Sulfotransferase domain-containing protein</fullName>
    </recommendedName>
</protein>
<name>A0A428K283_9FLAO</name>
<evidence type="ECO:0000259" key="1">
    <source>
        <dbReference type="Pfam" id="PF00685"/>
    </source>
</evidence>
<dbReference type="PANTHER" id="PTHR10704">
    <property type="entry name" value="CARBOHYDRATE SULFOTRANSFERASE"/>
    <property type="match status" value="1"/>
</dbReference>
<dbReference type="SUPFAM" id="SSF52540">
    <property type="entry name" value="P-loop containing nucleoside triphosphate hydrolases"/>
    <property type="match status" value="1"/>
</dbReference>
<reference evidence="2 3" key="1">
    <citation type="submission" date="2018-12" db="EMBL/GenBank/DDBJ databases">
        <title>Mangrovimonas spongiae sp. nov., a novel member of the genus Mangrovimonas isolated from marine sponge.</title>
        <authorList>
            <person name="Zhuang L."/>
            <person name="Luo L."/>
        </authorList>
    </citation>
    <scope>NUCLEOTIDE SEQUENCE [LARGE SCALE GENOMIC DNA]</scope>
    <source>
        <strain evidence="2 3">HN-E26</strain>
    </source>
</reference>
<dbReference type="OrthoDB" id="1431437at2"/>
<organism evidence="2 3">
    <name type="scientific">Mangrovimonas spongiae</name>
    <dbReference type="NCBI Taxonomy" id="2494697"/>
    <lineage>
        <taxon>Bacteria</taxon>
        <taxon>Pseudomonadati</taxon>
        <taxon>Bacteroidota</taxon>
        <taxon>Flavobacteriia</taxon>
        <taxon>Flavobacteriales</taxon>
        <taxon>Flavobacteriaceae</taxon>
        <taxon>Mangrovimonas</taxon>
    </lineage>
</organism>
<accession>A0A428K283</accession>
<sequence length="271" mass="32051">MKTFKIAIHGVPRSGTSWVGAIFDSSNKVIYRHQPLFSYAFKSFLNDSSSAEDINDFFEKVSLSHDDFITQKSEKEKGLIPVFDKGDITHIIYKEARYHHILSNMLEKDDEVKVIGIIRNPKSVIYSWMNAPKEFKKDEWDILNEWEKADKKNKGAIEEFYGYEKWKEVAINFLKLKEKYPDRFYILDYRALLKDTEQEIKKMFLFCNLDLGFQTLDFIRKGQKKDLSRHAYSVFRINQKDDKWKGNLPSEIIKKIDNDLIGTDLEKYLDE</sequence>
<feature type="domain" description="Sulfotransferase" evidence="1">
    <location>
        <begin position="6"/>
        <end position="258"/>
    </location>
</feature>
<dbReference type="EMBL" id="RWBG01000002">
    <property type="protein sequence ID" value="RSK40518.1"/>
    <property type="molecule type" value="Genomic_DNA"/>
</dbReference>
<dbReference type="InterPro" id="IPR027417">
    <property type="entry name" value="P-loop_NTPase"/>
</dbReference>
<dbReference type="InterPro" id="IPR051135">
    <property type="entry name" value="Gal/GlcNAc/GalNAc_ST"/>
</dbReference>
<comment type="caution">
    <text evidence="2">The sequence shown here is derived from an EMBL/GenBank/DDBJ whole genome shotgun (WGS) entry which is preliminary data.</text>
</comment>
<gene>
    <name evidence="2" type="ORF">EJA19_05950</name>
</gene>
<dbReference type="GO" id="GO:0001517">
    <property type="term" value="F:N-acetylglucosamine 6-O-sulfotransferase activity"/>
    <property type="evidence" value="ECO:0007669"/>
    <property type="project" value="TreeGrafter"/>
</dbReference>
<dbReference type="Pfam" id="PF00685">
    <property type="entry name" value="Sulfotransfer_1"/>
    <property type="match status" value="1"/>
</dbReference>